<evidence type="ECO:0000313" key="12">
    <source>
        <dbReference type="EMBL" id="AMQ35745.1"/>
    </source>
</evidence>
<reference evidence="15" key="2">
    <citation type="submission" date="2019-06" db="EMBL/GenBank/DDBJ databases">
        <title>Plutella xylostella granulovirus.</title>
        <authorList>
            <person name="Li L."/>
            <person name="Zhang M."/>
        </authorList>
    </citation>
    <scope>NUCLEOTIDE SEQUENCE</scope>
    <source>
        <strain evidence="16">PlxyGV_B</strain>
        <strain evidence="15">PlxyGV_W</strain>
    </source>
</reference>
<evidence type="ECO:0000256" key="1">
    <source>
        <dbReference type="ARBA" id="ARBA00004182"/>
    </source>
</evidence>
<keyword evidence="5" id="KW-0261">Viral envelope protein</keyword>
<name>A0A142DW94_9BBAC</name>
<reference evidence="13" key="1">
    <citation type="submission" date="2016-01" db="EMBL/GenBank/DDBJ databases">
        <title>Complete Genome Sequences of Four Plutella xylostella Granulovirus Isolates.</title>
        <authorList>
            <person name="Spence R.J."/>
            <person name="Noune C."/>
            <person name="Hauxwell C."/>
        </authorList>
    </citation>
    <scope>NUCLEOTIDE SEQUENCE</scope>
    <source>
        <strain evidence="11">PxGV_C</strain>
        <strain evidence="12">PxGV_K</strain>
        <strain evidence="13">PxGV_M</strain>
        <strain evidence="14">PxGV_T</strain>
    </source>
</reference>
<keyword evidence="3 10" id="KW-0812">Transmembrane</keyword>
<proteinExistence type="inferred from homology"/>
<evidence type="ECO:0000256" key="9">
    <source>
        <dbReference type="ARBA" id="ARBA00023180"/>
    </source>
</evidence>
<keyword evidence="9" id="KW-0325">Glycoprotein</keyword>
<evidence type="ECO:0000256" key="7">
    <source>
        <dbReference type="ARBA" id="ARBA00022989"/>
    </source>
</evidence>
<evidence type="ECO:0000313" key="15">
    <source>
        <dbReference type="EMBL" id="QKV49941.1"/>
    </source>
</evidence>
<dbReference type="EMBL" id="KU529792">
    <property type="protein sequence ID" value="AMQ35745.1"/>
    <property type="molecule type" value="Genomic_DNA"/>
</dbReference>
<dbReference type="GO" id="GO:0019031">
    <property type="term" value="C:viral envelope"/>
    <property type="evidence" value="ECO:0007669"/>
    <property type="project" value="UniProtKB-KW"/>
</dbReference>
<evidence type="ECO:0000256" key="4">
    <source>
        <dbReference type="ARBA" id="ARBA00022844"/>
    </source>
</evidence>
<evidence type="ECO:0000256" key="5">
    <source>
        <dbReference type="ARBA" id="ARBA00022879"/>
    </source>
</evidence>
<keyword evidence="6" id="KW-0426">Late protein</keyword>
<comment type="subcellular location">
    <subcellularLocation>
        <location evidence="1">Virion membrane</location>
    </subcellularLocation>
</comment>
<protein>
    <submittedName>
        <fullName evidence="11 15">ORF16 protein</fullName>
    </submittedName>
    <submittedName>
        <fullName evidence="12">PxGV-Korf16 protein</fullName>
    </submittedName>
    <submittedName>
        <fullName evidence="13">PxGV-Morf16 protein</fullName>
    </submittedName>
    <submittedName>
        <fullName evidence="14">PxGV-Torf16 protein</fullName>
    </submittedName>
</protein>
<dbReference type="EMBL" id="MN099284">
    <property type="protein sequence ID" value="QKV49941.1"/>
    <property type="molecule type" value="Genomic_DNA"/>
</dbReference>
<feature type="transmembrane region" description="Helical" evidence="10">
    <location>
        <begin position="321"/>
        <end position="342"/>
    </location>
</feature>
<comment type="similarity">
    <text evidence="2">Belongs to the baculoviridae E56 family.</text>
</comment>
<dbReference type="InterPro" id="IPR006733">
    <property type="entry name" value="Baculo_ODV-E56"/>
</dbReference>
<keyword evidence="4" id="KW-0946">Virion</keyword>
<evidence type="ECO:0000313" key="16">
    <source>
        <dbReference type="EMBL" id="QKV50059.1"/>
    </source>
</evidence>
<sequence length="351" mass="38454">MSLFKGLRRTNKVYANGAGFITDHATFVRPNTINGFNLSAPDVRPVATGFEPGYVINDRFVPNARVNNVMRNNDVIGMREIFPNANSNQINGLGSYRRIDNIPDSTLHGLDIRKNNIKNSRPETRVRNRQGVEEALNKNPRLRDYLYGAGAITLVGVGSYLVINVADLVGSIVDAINRTGGSYYYRGNNGATSMDNIDSCILRYRSCGMPYADIADQLCVLDPLDPTNVDPILNLEEAQQLCTGYNKDREKSVCRASDTTANPDSLQYLDISSLEANQTIQCVEPYDFGDLIGDLGLDWALGEDGLITASSNSFTSVSNNFSTILLVIGGVLLLAFIGFIIFKVVMNKSGK</sequence>
<organism evidence="13">
    <name type="scientific">Plutella xylostella granulovirus</name>
    <dbReference type="NCBI Taxonomy" id="98383"/>
    <lineage>
        <taxon>Viruses</taxon>
        <taxon>Viruses incertae sedis</taxon>
        <taxon>Naldaviricetes</taxon>
        <taxon>Lefavirales</taxon>
        <taxon>Baculoviridae</taxon>
        <taxon>Betabaculovirus</taxon>
        <taxon>Betabaculovirus pluxylostellae</taxon>
    </lineage>
</organism>
<keyword evidence="8 10" id="KW-0472">Membrane</keyword>
<gene>
    <name evidence="13" type="primary">PxGV-Morf16</name>
    <name evidence="15" type="synonym">ORF16</name>
    <name evidence="11" type="synonym">PxGV-Corf16</name>
    <name evidence="12" type="synonym">PxGV-Korf16</name>
    <name evidence="14" type="synonym">PxGV-Torf16</name>
</gene>
<evidence type="ECO:0000313" key="11">
    <source>
        <dbReference type="EMBL" id="AMQ35628.1"/>
    </source>
</evidence>
<dbReference type="EMBL" id="KU529793">
    <property type="protein sequence ID" value="AMQ35862.1"/>
    <property type="molecule type" value="Genomic_DNA"/>
</dbReference>
<keyword evidence="7 10" id="KW-1133">Transmembrane helix</keyword>
<evidence type="ECO:0000256" key="10">
    <source>
        <dbReference type="SAM" id="Phobius"/>
    </source>
</evidence>
<dbReference type="GO" id="GO:0055036">
    <property type="term" value="C:virion membrane"/>
    <property type="evidence" value="ECO:0007669"/>
    <property type="project" value="UniProtKB-SubCell"/>
</dbReference>
<evidence type="ECO:0000256" key="2">
    <source>
        <dbReference type="ARBA" id="ARBA00008534"/>
    </source>
</evidence>
<dbReference type="EMBL" id="KU529791">
    <property type="protein sequence ID" value="AMQ35628.1"/>
    <property type="molecule type" value="Genomic_DNA"/>
</dbReference>
<dbReference type="Pfam" id="PF04639">
    <property type="entry name" value="Baculo_E56"/>
    <property type="match status" value="1"/>
</dbReference>
<evidence type="ECO:0000256" key="8">
    <source>
        <dbReference type="ARBA" id="ARBA00023136"/>
    </source>
</evidence>
<evidence type="ECO:0000256" key="6">
    <source>
        <dbReference type="ARBA" id="ARBA00022921"/>
    </source>
</evidence>
<evidence type="ECO:0000313" key="14">
    <source>
        <dbReference type="EMBL" id="AMQ35979.1"/>
    </source>
</evidence>
<evidence type="ECO:0000313" key="13">
    <source>
        <dbReference type="EMBL" id="AMQ35862.1"/>
    </source>
</evidence>
<evidence type="ECO:0000256" key="3">
    <source>
        <dbReference type="ARBA" id="ARBA00022692"/>
    </source>
</evidence>
<accession>A0A142DW94</accession>
<dbReference type="EMBL" id="KU529794">
    <property type="protein sequence ID" value="AMQ35979.1"/>
    <property type="molecule type" value="Genomic_DNA"/>
</dbReference>
<dbReference type="EMBL" id="MN099285">
    <property type="protein sequence ID" value="QKV50059.1"/>
    <property type="molecule type" value="Genomic_DNA"/>
</dbReference>